<evidence type="ECO:0000256" key="4">
    <source>
        <dbReference type="ARBA" id="ARBA00022692"/>
    </source>
</evidence>
<accession>A0A0J0YUU0</accession>
<comment type="subcellular location">
    <subcellularLocation>
        <location evidence="1">Cell outer membrane</location>
        <topology evidence="1">Multi-pass membrane protein</topology>
    </subcellularLocation>
</comment>
<dbReference type="Proteomes" id="UP000036027">
    <property type="component" value="Unassembled WGS sequence"/>
</dbReference>
<dbReference type="Pfam" id="PF03349">
    <property type="entry name" value="Toluene_X"/>
    <property type="match status" value="1"/>
</dbReference>
<dbReference type="PANTHER" id="PTHR35093">
    <property type="entry name" value="OUTER MEMBRANE PROTEIN NMB0088-RELATED"/>
    <property type="match status" value="1"/>
</dbReference>
<dbReference type="EMBL" id="JTDO01000001">
    <property type="protein sequence ID" value="KLT73871.1"/>
    <property type="molecule type" value="Genomic_DNA"/>
</dbReference>
<keyword evidence="10" id="KW-1185">Reference proteome</keyword>
<evidence type="ECO:0000256" key="8">
    <source>
        <dbReference type="SAM" id="SignalP"/>
    </source>
</evidence>
<evidence type="ECO:0000256" key="6">
    <source>
        <dbReference type="ARBA" id="ARBA00023136"/>
    </source>
</evidence>
<proteinExistence type="inferred from homology"/>
<protein>
    <submittedName>
        <fullName evidence="9">Membrane protein</fullName>
    </submittedName>
</protein>
<keyword evidence="5 8" id="KW-0732">Signal</keyword>
<dbReference type="PANTHER" id="PTHR35093:SF8">
    <property type="entry name" value="OUTER MEMBRANE PROTEIN NMB0088-RELATED"/>
    <property type="match status" value="1"/>
</dbReference>
<evidence type="ECO:0000256" key="1">
    <source>
        <dbReference type="ARBA" id="ARBA00004571"/>
    </source>
</evidence>
<dbReference type="Gene3D" id="2.40.160.60">
    <property type="entry name" value="Outer membrane protein transport protein (OMPP1/FadL/TodX)"/>
    <property type="match status" value="2"/>
</dbReference>
<dbReference type="STRING" id="1470200.PL75_00590"/>
<evidence type="ECO:0000256" key="2">
    <source>
        <dbReference type="ARBA" id="ARBA00008163"/>
    </source>
</evidence>
<dbReference type="SUPFAM" id="SSF56935">
    <property type="entry name" value="Porins"/>
    <property type="match status" value="1"/>
</dbReference>
<feature type="signal peptide" evidence="8">
    <location>
        <begin position="1"/>
        <end position="27"/>
    </location>
</feature>
<comment type="caution">
    <text evidence="9">The sequence shown here is derived from an EMBL/GenBank/DDBJ whole genome shotgun (WGS) entry which is preliminary data.</text>
</comment>
<feature type="chain" id="PRO_5005246978" evidence="8">
    <location>
        <begin position="28"/>
        <end position="575"/>
    </location>
</feature>
<name>A0A0J0YUU0_9NEIS</name>
<comment type="similarity">
    <text evidence="2">Belongs to the OmpP1/FadL family.</text>
</comment>
<gene>
    <name evidence="9" type="ORF">PL75_00590</name>
</gene>
<evidence type="ECO:0000256" key="3">
    <source>
        <dbReference type="ARBA" id="ARBA00022452"/>
    </source>
</evidence>
<dbReference type="GO" id="GO:0009279">
    <property type="term" value="C:cell outer membrane"/>
    <property type="evidence" value="ECO:0007669"/>
    <property type="project" value="UniProtKB-SubCell"/>
</dbReference>
<keyword evidence="7" id="KW-0998">Cell outer membrane</keyword>
<dbReference type="RefSeq" id="WP_053008275.1">
    <property type="nucleotide sequence ID" value="NZ_CP091510.1"/>
</dbReference>
<dbReference type="AlphaFoldDB" id="A0A0J0YUU0"/>
<organism evidence="9 10">
    <name type="scientific">Neisseria arctica</name>
    <dbReference type="NCBI Taxonomy" id="1470200"/>
    <lineage>
        <taxon>Bacteria</taxon>
        <taxon>Pseudomonadati</taxon>
        <taxon>Pseudomonadota</taxon>
        <taxon>Betaproteobacteria</taxon>
        <taxon>Neisseriales</taxon>
        <taxon>Neisseriaceae</taxon>
        <taxon>Neisseria</taxon>
    </lineage>
</organism>
<dbReference type="GO" id="GO:0015483">
    <property type="term" value="F:long-chain fatty acid transporting porin activity"/>
    <property type="evidence" value="ECO:0007669"/>
    <property type="project" value="TreeGrafter"/>
</dbReference>
<evidence type="ECO:0000256" key="7">
    <source>
        <dbReference type="ARBA" id="ARBA00023237"/>
    </source>
</evidence>
<keyword evidence="4" id="KW-0812">Transmembrane</keyword>
<evidence type="ECO:0000313" key="10">
    <source>
        <dbReference type="Proteomes" id="UP000036027"/>
    </source>
</evidence>
<evidence type="ECO:0000313" key="9">
    <source>
        <dbReference type="EMBL" id="KLT73871.1"/>
    </source>
</evidence>
<keyword evidence="3" id="KW-1134">Transmembrane beta strand</keyword>
<dbReference type="InterPro" id="IPR005017">
    <property type="entry name" value="OMPP1/FadL/TodX"/>
</dbReference>
<sequence length="575" mass="61422">MKSMQIRRIKQSVLIIGSALLAQSVFASGYHFGTQSVSSQSTANSSAAEAADPSTIFYNPAGLSKLEGTQATINLNIVAPNVKYNDAEAKYPEVQLPNGGTYPQENVSGQTSGKITDDIAFAPHLYASHKLNDQVTLGLGAYVPFGSGTEYDHNSVLRYNLNELGLQTLAIQPTVAYKLNDQHSFAVGLVAQHTKASLRQYANFGPAVVGSLGTTASQIGSGLSQINNGLAQVNAGISQVEAGIAATQAAGGDATALQTQLAGLKAQQAGLLQKQTVLTQQQAAVGSALSNATATSPVGNGAADGYAEVKGDDWGFGYNLAWLWDINERARVGVNYRSKISHTLKGDGEWHLVGQAFNDPALGNTIQQGIRDRGYAAKEDASVKITTPESLSVHGMYQVNPKWNVFGDVTWTRHSRFNTVNLYWGNEKTVLPSASGDTNPDKAGMQSNVTRLTPNWRNTYKVALGASYQYSDPLQLRFGVAYDQSPVKNANYRMSTLPDNDRIWLSLGAKYDISKQHSINVAYSHLFIKNAKANVNGYCGGESAASTGCVSSKTNGSASFKSSADILGLQYTYKF</sequence>
<reference evidence="9 10" key="1">
    <citation type="submission" date="2014-11" db="EMBL/GenBank/DDBJ databases">
        <title>Genome of a novel goose pathogen.</title>
        <authorList>
            <person name="Hansen C.M."/>
            <person name="Hueffer K."/>
            <person name="Choi S.C."/>
        </authorList>
    </citation>
    <scope>NUCLEOTIDE SEQUENCE [LARGE SCALE GENOMIC DNA]</scope>
    <source>
        <strain evidence="9 10">KH1503</strain>
    </source>
</reference>
<evidence type="ECO:0000256" key="5">
    <source>
        <dbReference type="ARBA" id="ARBA00022729"/>
    </source>
</evidence>
<dbReference type="PATRIC" id="fig|1470200.3.peg.138"/>
<keyword evidence="6" id="KW-0472">Membrane</keyword>